<comment type="caution">
    <text evidence="2">The sequence shown here is derived from an EMBL/GenBank/DDBJ whole genome shotgun (WGS) entry which is preliminary data.</text>
</comment>
<keyword evidence="1" id="KW-0175">Coiled coil</keyword>
<evidence type="ECO:0008006" key="4">
    <source>
        <dbReference type="Google" id="ProtNLM"/>
    </source>
</evidence>
<evidence type="ECO:0000313" key="3">
    <source>
        <dbReference type="Proteomes" id="UP000252731"/>
    </source>
</evidence>
<evidence type="ECO:0000313" key="2">
    <source>
        <dbReference type="EMBL" id="RBP92136.1"/>
    </source>
</evidence>
<dbReference type="AlphaFoldDB" id="A0A366JT46"/>
<dbReference type="STRING" id="1399.VL14_07200"/>
<name>A0A366JT46_CYTFI</name>
<proteinExistence type="predicted"/>
<dbReference type="OrthoDB" id="2884089at2"/>
<evidence type="ECO:0000256" key="1">
    <source>
        <dbReference type="SAM" id="Coils"/>
    </source>
</evidence>
<protein>
    <recommendedName>
        <fullName evidence="4">Spore coat inner coat protein</fullName>
    </recommendedName>
</protein>
<dbReference type="SUPFAM" id="SSF57997">
    <property type="entry name" value="Tropomyosin"/>
    <property type="match status" value="1"/>
</dbReference>
<organism evidence="2 3">
    <name type="scientific">Cytobacillus firmus</name>
    <name type="common">Bacillus firmus</name>
    <dbReference type="NCBI Taxonomy" id="1399"/>
    <lineage>
        <taxon>Bacteria</taxon>
        <taxon>Bacillati</taxon>
        <taxon>Bacillota</taxon>
        <taxon>Bacilli</taxon>
        <taxon>Bacillales</taxon>
        <taxon>Bacillaceae</taxon>
        <taxon>Cytobacillus</taxon>
    </lineage>
</organism>
<dbReference type="Gene3D" id="1.20.5.340">
    <property type="match status" value="1"/>
</dbReference>
<dbReference type="RefSeq" id="WP_113883288.1">
    <property type="nucleotide sequence ID" value="NZ_QNSF01000007.1"/>
</dbReference>
<feature type="coiled-coil region" evidence="1">
    <location>
        <begin position="43"/>
        <end position="98"/>
    </location>
</feature>
<reference evidence="2 3" key="1">
    <citation type="submission" date="2018-06" db="EMBL/GenBank/DDBJ databases">
        <title>Freshwater and sediment microbial communities from various areas in North America, analyzing microbe dynamics in response to fracking.</title>
        <authorList>
            <person name="Lamendella R."/>
        </authorList>
    </citation>
    <scope>NUCLEOTIDE SEQUENCE [LARGE SCALE GENOMIC DNA]</scope>
    <source>
        <strain evidence="2 3">14_TX</strain>
    </source>
</reference>
<dbReference type="EMBL" id="QNSF01000007">
    <property type="protein sequence ID" value="RBP92136.1"/>
    <property type="molecule type" value="Genomic_DNA"/>
</dbReference>
<gene>
    <name evidence="2" type="ORF">DFO70_10764</name>
</gene>
<sequence length="110" mass="13407">MYPYGYYQGYLPQPAAHFTPEYEFQQFEQYDSDRQPQQLERRVTALERQNQDQSREITRLNRQLVNLADQVKMLNQTVDRHTRRLNRLNQRLRAVENRLNIPFTPFDGEF</sequence>
<keyword evidence="3" id="KW-1185">Reference proteome</keyword>
<accession>A0A366JT46</accession>
<dbReference type="Proteomes" id="UP000252731">
    <property type="component" value="Unassembled WGS sequence"/>
</dbReference>